<keyword evidence="1" id="KW-0812">Transmembrane</keyword>
<dbReference type="Proteomes" id="UP001500368">
    <property type="component" value="Unassembled WGS sequence"/>
</dbReference>
<dbReference type="RefSeq" id="WP_267878916.1">
    <property type="nucleotide sequence ID" value="NZ_BAABLW010000002.1"/>
</dbReference>
<protein>
    <submittedName>
        <fullName evidence="2">Uncharacterized protein</fullName>
    </submittedName>
</protein>
<keyword evidence="3" id="KW-1185">Reference proteome</keyword>
<keyword evidence="1" id="KW-1133">Transmembrane helix</keyword>
<accession>A0ABP9FWQ8</accession>
<comment type="caution">
    <text evidence="2">The sequence shown here is derived from an EMBL/GenBank/DDBJ whole genome shotgun (WGS) entry which is preliminary data.</text>
</comment>
<gene>
    <name evidence="2" type="ORF">GCM10025790_03770</name>
</gene>
<evidence type="ECO:0000313" key="2">
    <source>
        <dbReference type="EMBL" id="GAA4912423.1"/>
    </source>
</evidence>
<sequence length="40" mass="4573">MTEAQILALEIFFIGLLVLVTILIAYISYVVLSRLYKGQR</sequence>
<evidence type="ECO:0000313" key="3">
    <source>
        <dbReference type="Proteomes" id="UP001500368"/>
    </source>
</evidence>
<organism evidence="2 3">
    <name type="scientific">Nesterenkonia rhizosphaerae</name>
    <dbReference type="NCBI Taxonomy" id="1348272"/>
    <lineage>
        <taxon>Bacteria</taxon>
        <taxon>Bacillati</taxon>
        <taxon>Actinomycetota</taxon>
        <taxon>Actinomycetes</taxon>
        <taxon>Micrococcales</taxon>
        <taxon>Micrococcaceae</taxon>
        <taxon>Nesterenkonia</taxon>
    </lineage>
</organism>
<reference evidence="3" key="1">
    <citation type="journal article" date="2019" name="Int. J. Syst. Evol. Microbiol.">
        <title>The Global Catalogue of Microorganisms (GCM) 10K type strain sequencing project: providing services to taxonomists for standard genome sequencing and annotation.</title>
        <authorList>
            <consortium name="The Broad Institute Genomics Platform"/>
            <consortium name="The Broad Institute Genome Sequencing Center for Infectious Disease"/>
            <person name="Wu L."/>
            <person name="Ma J."/>
        </authorList>
    </citation>
    <scope>NUCLEOTIDE SEQUENCE [LARGE SCALE GENOMIC DNA]</scope>
    <source>
        <strain evidence="3">JCM 19129</strain>
    </source>
</reference>
<name>A0ABP9FWQ8_9MICC</name>
<keyword evidence="1" id="KW-0472">Membrane</keyword>
<dbReference type="EMBL" id="BAABLW010000002">
    <property type="protein sequence ID" value="GAA4912423.1"/>
    <property type="molecule type" value="Genomic_DNA"/>
</dbReference>
<proteinExistence type="predicted"/>
<feature type="transmembrane region" description="Helical" evidence="1">
    <location>
        <begin position="6"/>
        <end position="32"/>
    </location>
</feature>
<evidence type="ECO:0000256" key="1">
    <source>
        <dbReference type="SAM" id="Phobius"/>
    </source>
</evidence>